<comment type="caution">
    <text evidence="1">The sequence shown here is derived from an EMBL/GenBank/DDBJ whole genome shotgun (WGS) entry which is preliminary data.</text>
</comment>
<dbReference type="Proteomes" id="UP000498980">
    <property type="component" value="Unassembled WGS sequence"/>
</dbReference>
<proteinExistence type="predicted"/>
<accession>A0A7J0CF10</accession>
<protein>
    <submittedName>
        <fullName evidence="1">Uncharacterized protein</fullName>
    </submittedName>
</protein>
<evidence type="ECO:0000313" key="1">
    <source>
        <dbReference type="EMBL" id="GFN01072.1"/>
    </source>
</evidence>
<keyword evidence="2" id="KW-1185">Reference proteome</keyword>
<gene>
    <name evidence="1" type="ORF">Sfulv_58820</name>
</gene>
<name>A0A7J0CF10_9ACTN</name>
<organism evidence="1 2">
    <name type="scientific">Streptomyces fulvorobeus</name>
    <dbReference type="NCBI Taxonomy" id="284028"/>
    <lineage>
        <taxon>Bacteria</taxon>
        <taxon>Bacillati</taxon>
        <taxon>Actinomycetota</taxon>
        <taxon>Actinomycetes</taxon>
        <taxon>Kitasatosporales</taxon>
        <taxon>Streptomycetaceae</taxon>
        <taxon>Streptomyces</taxon>
    </lineage>
</organism>
<evidence type="ECO:0000313" key="2">
    <source>
        <dbReference type="Proteomes" id="UP000498980"/>
    </source>
</evidence>
<dbReference type="EMBL" id="BLWC01000001">
    <property type="protein sequence ID" value="GFN01072.1"/>
    <property type="molecule type" value="Genomic_DNA"/>
</dbReference>
<reference evidence="1 2" key="1">
    <citation type="submission" date="2020-05" db="EMBL/GenBank/DDBJ databases">
        <title>Whole genome shotgun sequence of Streptomyces fulvorobeus NBRC 15897.</title>
        <authorList>
            <person name="Komaki H."/>
            <person name="Tamura T."/>
        </authorList>
    </citation>
    <scope>NUCLEOTIDE SEQUENCE [LARGE SCALE GENOMIC DNA]</scope>
    <source>
        <strain evidence="1 2">NBRC 15897</strain>
    </source>
</reference>
<sequence>MLGISQSDLPRLTAVPLHADTEIASLVIPFLIRLATQAGTQPPHLTDLLTRNATDGHRSPLRFHQPAPLQPRVPRRLRHIPRDWRAAACAVTPTGHPHAYKA</sequence>
<dbReference type="AlphaFoldDB" id="A0A7J0CF10"/>